<dbReference type="KEGG" id="salm:D0Y50_01555"/>
<keyword evidence="7" id="KW-1185">Reference proteome</keyword>
<organism evidence="6 7">
    <name type="scientific">Salinimonas sediminis</name>
    <dbReference type="NCBI Taxonomy" id="2303538"/>
    <lineage>
        <taxon>Bacteria</taxon>
        <taxon>Pseudomonadati</taxon>
        <taxon>Pseudomonadota</taxon>
        <taxon>Gammaproteobacteria</taxon>
        <taxon>Alteromonadales</taxon>
        <taxon>Alteromonadaceae</taxon>
        <taxon>Alteromonas/Salinimonas group</taxon>
        <taxon>Salinimonas</taxon>
    </lineage>
</organism>
<sequence>MNPPLSIVTIVKSRVRQLTNLIRSIEQAAPLPLELVVVWMAPPCSESLITSSKFDIVHKFVAHDNLPIPKARNKGFQACRSDNIVYMDVDCICPAGLFGHISDKLQRQRVVTAQMRYLFNVPEKINYPSLLNQAITHPNSGRHLIGQDTGFEQFHTMLFAITRQDYNSIDGFDENYVGFGVGDVDFATRCEQAGMSLYVIADKVLHQFHPRVDPPINHLFDIVNNASLYRQKWGFYPIQNWLEEFAREGLVNEDFHTEGLKVRRLPTKEEIAAHMTTRPY</sequence>
<dbReference type="PANTHER" id="PTHR43179">
    <property type="entry name" value="RHAMNOSYLTRANSFERASE WBBL"/>
    <property type="match status" value="1"/>
</dbReference>
<evidence type="ECO:0000259" key="5">
    <source>
        <dbReference type="Pfam" id="PF02709"/>
    </source>
</evidence>
<dbReference type="CDD" id="cd00761">
    <property type="entry name" value="Glyco_tranf_GTA_type"/>
    <property type="match status" value="1"/>
</dbReference>
<dbReference type="InterPro" id="IPR027791">
    <property type="entry name" value="Galactosyl_T_C"/>
</dbReference>
<dbReference type="AlphaFoldDB" id="A0A346NI14"/>
<keyword evidence="2" id="KW-0328">Glycosyltransferase</keyword>
<gene>
    <name evidence="6" type="ORF">D0Y50_01555</name>
</gene>
<dbReference type="InterPro" id="IPR029044">
    <property type="entry name" value="Nucleotide-diphossugar_trans"/>
</dbReference>
<dbReference type="RefSeq" id="WP_108565715.1">
    <property type="nucleotide sequence ID" value="NZ_CP031769.1"/>
</dbReference>
<name>A0A346NI14_9ALTE</name>
<keyword evidence="3 6" id="KW-0808">Transferase</keyword>
<dbReference type="SUPFAM" id="SSF53448">
    <property type="entry name" value="Nucleotide-diphospho-sugar transferases"/>
    <property type="match status" value="1"/>
</dbReference>
<reference evidence="6 7" key="1">
    <citation type="submission" date="2018-08" db="EMBL/GenBank/DDBJ databases">
        <title>Salinimonas sediminis sp. nov., a piezophilic bacterium isolated from a deep-sea sediment sample from the New Britain Trench.</title>
        <authorList>
            <person name="Cao J."/>
        </authorList>
    </citation>
    <scope>NUCLEOTIDE SEQUENCE [LARGE SCALE GENOMIC DNA]</scope>
    <source>
        <strain evidence="6 7">N102</strain>
    </source>
</reference>
<dbReference type="InterPro" id="IPR001173">
    <property type="entry name" value="Glyco_trans_2-like"/>
</dbReference>
<dbReference type="Proteomes" id="UP000262073">
    <property type="component" value="Chromosome"/>
</dbReference>
<proteinExistence type="inferred from homology"/>
<dbReference type="Gene3D" id="3.90.550.10">
    <property type="entry name" value="Spore Coat Polysaccharide Biosynthesis Protein SpsA, Chain A"/>
    <property type="match status" value="1"/>
</dbReference>
<evidence type="ECO:0000256" key="2">
    <source>
        <dbReference type="ARBA" id="ARBA00022676"/>
    </source>
</evidence>
<evidence type="ECO:0000313" key="6">
    <source>
        <dbReference type="EMBL" id="AXR05171.1"/>
    </source>
</evidence>
<dbReference type="OrthoDB" id="6653642at2"/>
<evidence type="ECO:0000259" key="4">
    <source>
        <dbReference type="Pfam" id="PF00535"/>
    </source>
</evidence>
<evidence type="ECO:0000256" key="1">
    <source>
        <dbReference type="ARBA" id="ARBA00006739"/>
    </source>
</evidence>
<evidence type="ECO:0000313" key="7">
    <source>
        <dbReference type="Proteomes" id="UP000262073"/>
    </source>
</evidence>
<comment type="similarity">
    <text evidence="1">Belongs to the glycosyltransferase 2 family.</text>
</comment>
<feature type="domain" description="Galactosyltransferase C-terminal" evidence="5">
    <location>
        <begin position="149"/>
        <end position="200"/>
    </location>
</feature>
<evidence type="ECO:0000256" key="3">
    <source>
        <dbReference type="ARBA" id="ARBA00022679"/>
    </source>
</evidence>
<dbReference type="Pfam" id="PF00535">
    <property type="entry name" value="Glycos_transf_2"/>
    <property type="match status" value="1"/>
</dbReference>
<dbReference type="PANTHER" id="PTHR43179:SF12">
    <property type="entry name" value="GALACTOFURANOSYLTRANSFERASE GLFT2"/>
    <property type="match status" value="1"/>
</dbReference>
<protein>
    <submittedName>
        <fullName evidence="6">Glycosyltransferase</fullName>
    </submittedName>
</protein>
<dbReference type="Pfam" id="PF02709">
    <property type="entry name" value="Glyco_transf_7C"/>
    <property type="match status" value="1"/>
</dbReference>
<dbReference type="EMBL" id="CP031769">
    <property type="protein sequence ID" value="AXR05171.1"/>
    <property type="molecule type" value="Genomic_DNA"/>
</dbReference>
<feature type="domain" description="Glycosyltransferase 2-like" evidence="4">
    <location>
        <begin position="7"/>
        <end position="139"/>
    </location>
</feature>
<accession>A0A346NI14</accession>
<dbReference type="GO" id="GO:0016757">
    <property type="term" value="F:glycosyltransferase activity"/>
    <property type="evidence" value="ECO:0007669"/>
    <property type="project" value="UniProtKB-KW"/>
</dbReference>